<evidence type="ECO:0000313" key="1">
    <source>
        <dbReference type="EMBL" id="SDO40873.1"/>
    </source>
</evidence>
<accession>A0A1H0JBJ3</accession>
<sequence>MRVCEDSVVLQNVFPGHRLGIQVGHADNARHHPSFCFAFNSSCRPVHWLVSVVVPITLEVLGEGLRNVSQLGCGEVDSTPFFAFDPYHFSD</sequence>
<dbReference type="EMBL" id="FNII01000025">
    <property type="protein sequence ID" value="SDO40873.1"/>
    <property type="molecule type" value="Genomic_DNA"/>
</dbReference>
<name>A0A1H0JBJ3_9GAMM</name>
<dbReference type="Proteomes" id="UP000199677">
    <property type="component" value="Unassembled WGS sequence"/>
</dbReference>
<keyword evidence="2" id="KW-1185">Reference proteome</keyword>
<proteinExistence type="predicted"/>
<protein>
    <submittedName>
        <fullName evidence="1">Uncharacterized protein</fullName>
    </submittedName>
</protein>
<evidence type="ECO:0000313" key="2">
    <source>
        <dbReference type="Proteomes" id="UP000199677"/>
    </source>
</evidence>
<organism evidence="1 2">
    <name type="scientific">Vreelandella arcis</name>
    <dbReference type="NCBI Taxonomy" id="416873"/>
    <lineage>
        <taxon>Bacteria</taxon>
        <taxon>Pseudomonadati</taxon>
        <taxon>Pseudomonadota</taxon>
        <taxon>Gammaproteobacteria</taxon>
        <taxon>Oceanospirillales</taxon>
        <taxon>Halomonadaceae</taxon>
        <taxon>Vreelandella</taxon>
    </lineage>
</organism>
<gene>
    <name evidence="1" type="ORF">SAMN04487951_12523</name>
</gene>
<reference evidence="2" key="1">
    <citation type="submission" date="2016-10" db="EMBL/GenBank/DDBJ databases">
        <authorList>
            <person name="Varghese N."/>
            <person name="Submissions S."/>
        </authorList>
    </citation>
    <scope>NUCLEOTIDE SEQUENCE [LARGE SCALE GENOMIC DNA]</scope>
    <source>
        <strain evidence="2">CGMCC 1.6494</strain>
    </source>
</reference>
<dbReference type="AlphaFoldDB" id="A0A1H0JBJ3"/>